<reference evidence="1 2" key="1">
    <citation type="submission" date="2020-08" db="EMBL/GenBank/DDBJ databases">
        <title>Functional genomics of gut bacteria from endangered species of beetles.</title>
        <authorList>
            <person name="Carlos-Shanley C."/>
        </authorList>
    </citation>
    <scope>NUCLEOTIDE SEQUENCE [LARGE SCALE GENOMIC DNA]</scope>
    <source>
        <strain evidence="1 2">S00179</strain>
    </source>
</reference>
<dbReference type="AlphaFoldDB" id="A0A7W7KEU4"/>
<evidence type="ECO:0000313" key="1">
    <source>
        <dbReference type="EMBL" id="MBB4861537.1"/>
    </source>
</evidence>
<gene>
    <name evidence="1" type="ORF">HNP46_000348</name>
</gene>
<evidence type="ECO:0000313" key="2">
    <source>
        <dbReference type="Proteomes" id="UP000566995"/>
    </source>
</evidence>
<proteinExistence type="predicted"/>
<protein>
    <submittedName>
        <fullName evidence="1">Uncharacterized protein</fullName>
    </submittedName>
</protein>
<comment type="caution">
    <text evidence="1">The sequence shown here is derived from an EMBL/GenBank/DDBJ whole genome shotgun (WGS) entry which is preliminary data.</text>
</comment>
<sequence>MSPELNAALITLRDMNIAQSQLGCSTQLSYLAPFVSHLGLGKALQDYTVVAVELPNYLKPAFAAVPKLPEQQGNQEAHCALARTLANMLGLYDAADCLKPMAPSLYR</sequence>
<name>A0A7W7KEU4_PSENT</name>
<accession>A0A7W7KEU4</accession>
<dbReference type="Proteomes" id="UP000566995">
    <property type="component" value="Unassembled WGS sequence"/>
</dbReference>
<organism evidence="1 2">
    <name type="scientific">Pseudomonas nitroreducens</name>
    <dbReference type="NCBI Taxonomy" id="46680"/>
    <lineage>
        <taxon>Bacteria</taxon>
        <taxon>Pseudomonadati</taxon>
        <taxon>Pseudomonadota</taxon>
        <taxon>Gammaproteobacteria</taxon>
        <taxon>Pseudomonadales</taxon>
        <taxon>Pseudomonadaceae</taxon>
        <taxon>Pseudomonas</taxon>
    </lineage>
</organism>
<dbReference type="EMBL" id="JACHLI010000001">
    <property type="protein sequence ID" value="MBB4861537.1"/>
    <property type="molecule type" value="Genomic_DNA"/>
</dbReference>
<dbReference type="RefSeq" id="WP_184585795.1">
    <property type="nucleotide sequence ID" value="NZ_JACHLI010000001.1"/>
</dbReference>